<dbReference type="Proteomes" id="UP000576209">
    <property type="component" value="Unassembled WGS sequence"/>
</dbReference>
<keyword evidence="1" id="KW-0472">Membrane</keyword>
<reference evidence="3 4" key="1">
    <citation type="submission" date="2020-08" db="EMBL/GenBank/DDBJ databases">
        <title>Genomic Encyclopedia of Type Strains, Phase IV (KMG-IV): sequencing the most valuable type-strain genomes for metagenomic binning, comparative biology and taxonomic classification.</title>
        <authorList>
            <person name="Goeker M."/>
        </authorList>
    </citation>
    <scope>NUCLEOTIDE SEQUENCE [LARGE SCALE GENOMIC DNA]</scope>
    <source>
        <strain evidence="3 4">DSM 105137</strain>
    </source>
</reference>
<feature type="transmembrane region" description="Helical" evidence="1">
    <location>
        <begin position="49"/>
        <end position="68"/>
    </location>
</feature>
<keyword evidence="1" id="KW-0812">Transmembrane</keyword>
<dbReference type="PANTHER" id="PTHR35889:SF3">
    <property type="entry name" value="F-BOX DOMAIN-CONTAINING PROTEIN"/>
    <property type="match status" value="1"/>
</dbReference>
<dbReference type="RefSeq" id="WP_183493989.1">
    <property type="nucleotide sequence ID" value="NZ_JACIFF010000001.1"/>
</dbReference>
<keyword evidence="4" id="KW-1185">Reference proteome</keyword>
<keyword evidence="1" id="KW-1133">Transmembrane helix</keyword>
<organism evidence="3 4">
    <name type="scientific">Neolewinella aquimaris</name>
    <dbReference type="NCBI Taxonomy" id="1835722"/>
    <lineage>
        <taxon>Bacteria</taxon>
        <taxon>Pseudomonadati</taxon>
        <taxon>Bacteroidota</taxon>
        <taxon>Saprospiria</taxon>
        <taxon>Saprospirales</taxon>
        <taxon>Lewinellaceae</taxon>
        <taxon>Neolewinella</taxon>
    </lineage>
</organism>
<dbReference type="PANTHER" id="PTHR35889">
    <property type="entry name" value="CYCLOINULO-OLIGOSACCHARIDE FRUCTANOTRANSFERASE-RELATED"/>
    <property type="match status" value="1"/>
</dbReference>
<evidence type="ECO:0000313" key="4">
    <source>
        <dbReference type="Proteomes" id="UP000576209"/>
    </source>
</evidence>
<evidence type="ECO:0000259" key="2">
    <source>
        <dbReference type="Pfam" id="PF07635"/>
    </source>
</evidence>
<evidence type="ECO:0000256" key="1">
    <source>
        <dbReference type="SAM" id="Phobius"/>
    </source>
</evidence>
<feature type="domain" description="Cytochrome C Planctomycete-type" evidence="2">
    <location>
        <begin position="181"/>
        <end position="240"/>
    </location>
</feature>
<dbReference type="SUPFAM" id="SSF52047">
    <property type="entry name" value="RNI-like"/>
    <property type="match status" value="1"/>
</dbReference>
<name>A0A840E3U0_9BACT</name>
<proteinExistence type="predicted"/>
<comment type="caution">
    <text evidence="3">The sequence shown here is derived from an EMBL/GenBank/DDBJ whole genome shotgun (WGS) entry which is preliminary data.</text>
</comment>
<evidence type="ECO:0000313" key="3">
    <source>
        <dbReference type="EMBL" id="MBB4077747.1"/>
    </source>
</evidence>
<protein>
    <submittedName>
        <fullName evidence="3">Putative membrane protein</fullName>
    </submittedName>
</protein>
<dbReference type="InterPro" id="IPR032675">
    <property type="entry name" value="LRR_dom_sf"/>
</dbReference>
<gene>
    <name evidence="3" type="ORF">GGR28_000348</name>
</gene>
<feature type="transmembrane region" description="Helical" evidence="1">
    <location>
        <begin position="80"/>
        <end position="98"/>
    </location>
</feature>
<dbReference type="EMBL" id="JACIFF010000001">
    <property type="protein sequence ID" value="MBB4077747.1"/>
    <property type="molecule type" value="Genomic_DNA"/>
</dbReference>
<feature type="transmembrane region" description="Helical" evidence="1">
    <location>
        <begin position="20"/>
        <end position="37"/>
    </location>
</feature>
<dbReference type="AlphaFoldDB" id="A0A840E3U0"/>
<sequence>MPSLLLTDYALFFGRFHPLIVHLPIGFLLLAVLLELWPGDRVRPAIRVAWVLGAASAVGAATAGWLLASGGGYGGPTLFWHRWAGVAVAVLAVGGCYVQNRGGITAKVYGLMTAGALTLAGHQGGNLTHGEEYLFQYAPPVVQKLAGHVPDTAVLQDWSAVNIDSINVYRTFLRPVIGDKCVRCHNADKQNGGLRMDSAHLLYAGGDSGPLFVPGKAMDSRWVNRVTLPSSNVKAMPPQGERMTFTEVKLLEYWINHGADTLSTLVVSDIPDDLKALLLRDYALDLRPRQYVETVQGSAIDEQTREGLRSLNWLISDLVPGGPALEAKPQPGKTVDAKALRELSAAAGKQVAYLYLDGQALSDDDLAIVADFPNLNRLRLTGTGVGEQTLDGLKRLEHLESLNLYGTEVGDFTFEYLSSYPALRRVYLWQTAVTPGAAAAFAEKHPQIAVDTGYSITPSNLTK</sequence>
<accession>A0A840E3U0</accession>
<dbReference type="Gene3D" id="3.80.10.10">
    <property type="entry name" value="Ribonuclease Inhibitor"/>
    <property type="match status" value="1"/>
</dbReference>
<dbReference type="Pfam" id="PF07635">
    <property type="entry name" value="PSCyt1"/>
    <property type="match status" value="1"/>
</dbReference>
<dbReference type="InterPro" id="IPR011429">
    <property type="entry name" value="Cyt_c_Planctomycete-type"/>
</dbReference>